<dbReference type="GO" id="GO:0003676">
    <property type="term" value="F:nucleic acid binding"/>
    <property type="evidence" value="ECO:0007669"/>
    <property type="project" value="InterPro"/>
</dbReference>
<dbReference type="OrthoDB" id="1106339at2759"/>
<dbReference type="GO" id="GO:0006508">
    <property type="term" value="P:proteolysis"/>
    <property type="evidence" value="ECO:0007669"/>
    <property type="project" value="InterPro"/>
</dbReference>
<proteinExistence type="predicted"/>
<evidence type="ECO:0000256" key="1">
    <source>
        <dbReference type="SAM" id="MobiDB-lite"/>
    </source>
</evidence>
<feature type="compositionally biased region" description="Polar residues" evidence="1">
    <location>
        <begin position="43"/>
        <end position="58"/>
    </location>
</feature>
<organism evidence="3 4">
    <name type="scientific">Microthlaspi erraticum</name>
    <dbReference type="NCBI Taxonomy" id="1685480"/>
    <lineage>
        <taxon>Eukaryota</taxon>
        <taxon>Viridiplantae</taxon>
        <taxon>Streptophyta</taxon>
        <taxon>Embryophyta</taxon>
        <taxon>Tracheophyta</taxon>
        <taxon>Spermatophyta</taxon>
        <taxon>Magnoliopsida</taxon>
        <taxon>eudicotyledons</taxon>
        <taxon>Gunneridae</taxon>
        <taxon>Pentapetalae</taxon>
        <taxon>rosids</taxon>
        <taxon>malvids</taxon>
        <taxon>Brassicales</taxon>
        <taxon>Brassicaceae</taxon>
        <taxon>Coluteocarpeae</taxon>
        <taxon>Microthlaspi</taxon>
    </lineage>
</organism>
<dbReference type="Gene3D" id="3.90.70.10">
    <property type="entry name" value="Cysteine proteinases"/>
    <property type="match status" value="1"/>
</dbReference>
<dbReference type="SUPFAM" id="SSF54928">
    <property type="entry name" value="RNA-binding domain, RBD"/>
    <property type="match status" value="1"/>
</dbReference>
<evidence type="ECO:0000313" key="3">
    <source>
        <dbReference type="EMBL" id="CAA7030954.1"/>
    </source>
</evidence>
<dbReference type="InterPro" id="IPR000668">
    <property type="entry name" value="Peptidase_C1A_C"/>
</dbReference>
<dbReference type="InterPro" id="IPR035979">
    <property type="entry name" value="RBD_domain_sf"/>
</dbReference>
<keyword evidence="4" id="KW-1185">Reference proteome</keyword>
<dbReference type="Proteomes" id="UP000467841">
    <property type="component" value="Unassembled WGS sequence"/>
</dbReference>
<evidence type="ECO:0000259" key="2">
    <source>
        <dbReference type="Pfam" id="PF00112"/>
    </source>
</evidence>
<comment type="caution">
    <text evidence="3">The sequence shown here is derived from an EMBL/GenBank/DDBJ whole genome shotgun (WGS) entry which is preliminary data.</text>
</comment>
<dbReference type="AlphaFoldDB" id="A0A6D2IUU4"/>
<dbReference type="EMBL" id="CACVBM020001100">
    <property type="protein sequence ID" value="CAA7030954.1"/>
    <property type="molecule type" value="Genomic_DNA"/>
</dbReference>
<dbReference type="InterPro" id="IPR038765">
    <property type="entry name" value="Papain-like_cys_pep_sf"/>
</dbReference>
<sequence length="468" mass="52961">MEDDDETGKGKRHGKGIPAHENRRKKPKVDPTESSRADDTDASDLQYSTSRWPSTSPESEIDQLYVPKCLAAGNFPLNVKEHEVMKFFEGKAQKVEFARIRNKRNQVVAIHSLITFDSVEGATEGLKYNGQMLRESSIYVTRQGNSRKILCVSGFDGKAEEEMMKKQLWTEFASRGVEVLKIFLPRNIKTGLCLGFCYILLETKDIKPKKLYQPITIDGVKIAVRDSTLRTSYLPELLGKKNVTETEKSLLKKVLLPIPPGLHDASGETFLWEATRPDIIPETVKQDSNDCWAIALTRHHKALLQLQNIVGPFLTRDQLKRGVGPAHVVSGQGIDRLKNAVPFMKSIGCDMQIHNRPRGDDVREFEAFEEFIELLLKQGPLMVNVECTPGFSDFNGEGIYLPSDSDIYLRTFEKFPTHCILLTGYGVKDGKQYWRLQDSNGQDWGEGGFIMMERHKCLIRNVVELKIA</sequence>
<dbReference type="GO" id="GO:0008234">
    <property type="term" value="F:cysteine-type peptidase activity"/>
    <property type="evidence" value="ECO:0007669"/>
    <property type="project" value="InterPro"/>
</dbReference>
<feature type="compositionally biased region" description="Basic and acidic residues" evidence="1">
    <location>
        <begin position="28"/>
        <end position="39"/>
    </location>
</feature>
<dbReference type="Gene3D" id="3.30.70.330">
    <property type="match status" value="2"/>
</dbReference>
<reference evidence="3" key="1">
    <citation type="submission" date="2020-01" db="EMBL/GenBank/DDBJ databases">
        <authorList>
            <person name="Mishra B."/>
        </authorList>
    </citation>
    <scope>NUCLEOTIDE SEQUENCE [LARGE SCALE GENOMIC DNA]</scope>
</reference>
<gene>
    <name evidence="3" type="ORF">MERR_LOCUS18189</name>
</gene>
<feature type="region of interest" description="Disordered" evidence="1">
    <location>
        <begin position="1"/>
        <end position="58"/>
    </location>
</feature>
<feature type="domain" description="Peptidase C1A papain C-terminal" evidence="2">
    <location>
        <begin position="367"/>
        <end position="461"/>
    </location>
</feature>
<dbReference type="InterPro" id="IPR012677">
    <property type="entry name" value="Nucleotide-bd_a/b_plait_sf"/>
</dbReference>
<dbReference type="CDD" id="cd00590">
    <property type="entry name" value="RRM_SF"/>
    <property type="match status" value="1"/>
</dbReference>
<dbReference type="Pfam" id="PF00112">
    <property type="entry name" value="Peptidase_C1"/>
    <property type="match status" value="1"/>
</dbReference>
<name>A0A6D2IUU4_9BRAS</name>
<evidence type="ECO:0000313" key="4">
    <source>
        <dbReference type="Proteomes" id="UP000467841"/>
    </source>
</evidence>
<protein>
    <recommendedName>
        <fullName evidence="2">Peptidase C1A papain C-terminal domain-containing protein</fullName>
    </recommendedName>
</protein>
<dbReference type="SUPFAM" id="SSF54001">
    <property type="entry name" value="Cysteine proteinases"/>
    <property type="match status" value="1"/>
</dbReference>
<accession>A0A6D2IUU4</accession>